<accession>A0A6J5YX77</accession>
<evidence type="ECO:0000256" key="3">
    <source>
        <dbReference type="ARBA" id="ARBA00022692"/>
    </source>
</evidence>
<gene>
    <name evidence="9" type="ORF">UFOPK3770_00492</name>
</gene>
<dbReference type="AlphaFoldDB" id="A0A6J5YX77"/>
<evidence type="ECO:0000256" key="2">
    <source>
        <dbReference type="ARBA" id="ARBA00022448"/>
    </source>
</evidence>
<name>A0A6J5YX77_9ZZZZ</name>
<keyword evidence="3" id="KW-0812">Transmembrane</keyword>
<dbReference type="GO" id="GO:0016020">
    <property type="term" value="C:membrane"/>
    <property type="evidence" value="ECO:0007669"/>
    <property type="project" value="UniProtKB-SubCell"/>
</dbReference>
<evidence type="ECO:0000256" key="8">
    <source>
        <dbReference type="SAM" id="MobiDB-lite"/>
    </source>
</evidence>
<dbReference type="InterPro" id="IPR003369">
    <property type="entry name" value="TatA/B/E"/>
</dbReference>
<protein>
    <submittedName>
        <fullName evidence="9">Unannotated protein</fullName>
    </submittedName>
</protein>
<proteinExistence type="predicted"/>
<keyword evidence="7" id="KW-0472">Membrane</keyword>
<keyword evidence="4" id="KW-0653">Protein transport</keyword>
<feature type="compositionally biased region" description="Low complexity" evidence="8">
    <location>
        <begin position="95"/>
        <end position="108"/>
    </location>
</feature>
<dbReference type="PANTHER" id="PTHR33162">
    <property type="entry name" value="SEC-INDEPENDENT PROTEIN TRANSLOCASE PROTEIN TATA, CHLOROPLASTIC"/>
    <property type="match status" value="1"/>
</dbReference>
<evidence type="ECO:0000256" key="5">
    <source>
        <dbReference type="ARBA" id="ARBA00022989"/>
    </source>
</evidence>
<evidence type="ECO:0000256" key="7">
    <source>
        <dbReference type="ARBA" id="ARBA00023136"/>
    </source>
</evidence>
<dbReference type="GO" id="GO:0015031">
    <property type="term" value="P:protein transport"/>
    <property type="evidence" value="ECO:0007669"/>
    <property type="project" value="UniProtKB-KW"/>
</dbReference>
<evidence type="ECO:0000256" key="1">
    <source>
        <dbReference type="ARBA" id="ARBA00004167"/>
    </source>
</evidence>
<dbReference type="PRINTS" id="PR01506">
    <property type="entry name" value="TATBPROTEIN"/>
</dbReference>
<keyword evidence="6" id="KW-0811">Translocation</keyword>
<organism evidence="9">
    <name type="scientific">freshwater metagenome</name>
    <dbReference type="NCBI Taxonomy" id="449393"/>
    <lineage>
        <taxon>unclassified sequences</taxon>
        <taxon>metagenomes</taxon>
        <taxon>ecological metagenomes</taxon>
    </lineage>
</organism>
<keyword evidence="2" id="KW-0813">Transport</keyword>
<evidence type="ECO:0000256" key="4">
    <source>
        <dbReference type="ARBA" id="ARBA00022927"/>
    </source>
</evidence>
<keyword evidence="5" id="KW-1133">Transmembrane helix</keyword>
<sequence>MLFGIGLPELLVLAMVGLIVFGPERLPDMAAKLANGVKGLRNMARRAMADFNVEGSAVTKTLSDLQSLTPRAVVGDIVSSVVADQKPVRANSPTAQNSSASNSVQAHAPLVAAFDPDAT</sequence>
<dbReference type="EMBL" id="CAESAJ010000036">
    <property type="protein sequence ID" value="CAB4334931.1"/>
    <property type="molecule type" value="Genomic_DNA"/>
</dbReference>
<dbReference type="PANTHER" id="PTHR33162:SF1">
    <property type="entry name" value="SEC-INDEPENDENT PROTEIN TRANSLOCASE PROTEIN TATA, CHLOROPLASTIC"/>
    <property type="match status" value="1"/>
</dbReference>
<reference evidence="9" key="1">
    <citation type="submission" date="2020-05" db="EMBL/GenBank/DDBJ databases">
        <authorList>
            <person name="Chiriac C."/>
            <person name="Salcher M."/>
            <person name="Ghai R."/>
            <person name="Kavagutti S V."/>
        </authorList>
    </citation>
    <scope>NUCLEOTIDE SEQUENCE</scope>
</reference>
<comment type="subcellular location">
    <subcellularLocation>
        <location evidence="1">Membrane</location>
        <topology evidence="1">Single-pass membrane protein</topology>
    </subcellularLocation>
</comment>
<evidence type="ECO:0000313" key="9">
    <source>
        <dbReference type="EMBL" id="CAB4334931.1"/>
    </source>
</evidence>
<evidence type="ECO:0000256" key="6">
    <source>
        <dbReference type="ARBA" id="ARBA00023010"/>
    </source>
</evidence>
<dbReference type="Gene3D" id="1.20.5.3310">
    <property type="match status" value="1"/>
</dbReference>
<dbReference type="Pfam" id="PF02416">
    <property type="entry name" value="TatA_B_E"/>
    <property type="match status" value="1"/>
</dbReference>
<feature type="region of interest" description="Disordered" evidence="8">
    <location>
        <begin position="88"/>
        <end position="108"/>
    </location>
</feature>